<dbReference type="Proteomes" id="UP000180166">
    <property type="component" value="Chromosome"/>
</dbReference>
<sequence>MEVGKPYGPFIPLTVGNGVTFDFSDMPPGFEGAPQPQHYAFLVS</sequence>
<dbReference type="KEGG" id="nsr:NS506_03402"/>
<name>A0ABC8ATP9_9NOCA</name>
<proteinExistence type="predicted"/>
<reference evidence="1 2" key="1">
    <citation type="submission" date="2016-10" db="EMBL/GenBank/DDBJ databases">
        <title>Genome sequence of Nocardia seriolae strain EM150506, isolated from Anguila japonica.</title>
        <authorList>
            <person name="Han H.-J."/>
        </authorList>
    </citation>
    <scope>NUCLEOTIDE SEQUENCE [LARGE SCALE GENOMIC DNA]</scope>
    <source>
        <strain evidence="1 2">EM150506</strain>
    </source>
</reference>
<gene>
    <name evidence="1" type="ORF">NS506_03402</name>
</gene>
<dbReference type="RefSeq" id="WP_257787338.1">
    <property type="nucleotide sequence ID" value="NZ_AP017900.1"/>
</dbReference>
<evidence type="ECO:0000313" key="2">
    <source>
        <dbReference type="Proteomes" id="UP000180166"/>
    </source>
</evidence>
<dbReference type="EMBL" id="CP017839">
    <property type="protein sequence ID" value="APA97454.1"/>
    <property type="molecule type" value="Genomic_DNA"/>
</dbReference>
<accession>A0ABC8ATP9</accession>
<protein>
    <submittedName>
        <fullName evidence="1">Uncharacterized protein</fullName>
    </submittedName>
</protein>
<dbReference type="GeneID" id="93376008"/>
<organism evidence="1 2">
    <name type="scientific">Nocardia seriolae</name>
    <dbReference type="NCBI Taxonomy" id="37332"/>
    <lineage>
        <taxon>Bacteria</taxon>
        <taxon>Bacillati</taxon>
        <taxon>Actinomycetota</taxon>
        <taxon>Actinomycetes</taxon>
        <taxon>Mycobacteriales</taxon>
        <taxon>Nocardiaceae</taxon>
        <taxon>Nocardia</taxon>
    </lineage>
</organism>
<dbReference type="AlphaFoldDB" id="A0ABC8ATP9"/>
<evidence type="ECO:0000313" key="1">
    <source>
        <dbReference type="EMBL" id="APA97454.1"/>
    </source>
</evidence>